<dbReference type="RefSeq" id="XP_015513651.2">
    <property type="nucleotide sequence ID" value="XM_015658165.2"/>
</dbReference>
<evidence type="ECO:0000313" key="8">
    <source>
        <dbReference type="Proteomes" id="UP000829291"/>
    </source>
</evidence>
<evidence type="ECO:0000256" key="1">
    <source>
        <dbReference type="ARBA" id="ARBA00010609"/>
    </source>
</evidence>
<dbReference type="PROSITE" id="PS00079">
    <property type="entry name" value="MULTICOPPER_OXIDASE1"/>
    <property type="match status" value="1"/>
</dbReference>
<dbReference type="SUPFAM" id="SSF49503">
    <property type="entry name" value="Cupredoxins"/>
    <property type="match status" value="3"/>
</dbReference>
<dbReference type="Pfam" id="PF00394">
    <property type="entry name" value="Cu-oxidase"/>
    <property type="match status" value="1"/>
</dbReference>
<evidence type="ECO:0000256" key="3">
    <source>
        <dbReference type="ARBA" id="ARBA00023002"/>
    </source>
</evidence>
<evidence type="ECO:0000259" key="6">
    <source>
        <dbReference type="Pfam" id="PF07731"/>
    </source>
</evidence>
<reference evidence="9" key="1">
    <citation type="submission" date="2025-08" db="UniProtKB">
        <authorList>
            <consortium name="RefSeq"/>
        </authorList>
    </citation>
    <scope>IDENTIFICATION</scope>
    <source>
        <tissue evidence="9">Thorax and Abdomen</tissue>
    </source>
</reference>
<feature type="domain" description="Plastocyanin-like" evidence="7">
    <location>
        <begin position="95"/>
        <end position="208"/>
    </location>
</feature>
<dbReference type="GO" id="GO:0005886">
    <property type="term" value="C:plasma membrane"/>
    <property type="evidence" value="ECO:0007669"/>
    <property type="project" value="TreeGrafter"/>
</dbReference>
<dbReference type="Proteomes" id="UP000829291">
    <property type="component" value="Chromosome 1"/>
</dbReference>
<dbReference type="InterPro" id="IPR001117">
    <property type="entry name" value="Cu-oxidase_2nd"/>
</dbReference>
<dbReference type="GeneID" id="107219823"/>
<name>A0A6J0BGR1_NEOLC</name>
<dbReference type="InterPro" id="IPR011706">
    <property type="entry name" value="Cu-oxidase_C"/>
</dbReference>
<keyword evidence="8" id="KW-1185">Reference proteome</keyword>
<dbReference type="PANTHER" id="PTHR11709">
    <property type="entry name" value="MULTI-COPPER OXIDASE"/>
    <property type="match status" value="1"/>
</dbReference>
<dbReference type="Pfam" id="PF07732">
    <property type="entry name" value="Cu-oxidase_3"/>
    <property type="match status" value="1"/>
</dbReference>
<evidence type="ECO:0000256" key="2">
    <source>
        <dbReference type="ARBA" id="ARBA00022723"/>
    </source>
</evidence>
<dbReference type="InterPro" id="IPR008972">
    <property type="entry name" value="Cupredoxin"/>
</dbReference>
<feature type="domain" description="Plastocyanin-like" evidence="6">
    <location>
        <begin position="528"/>
        <end position="661"/>
    </location>
</feature>
<evidence type="ECO:0000313" key="9">
    <source>
        <dbReference type="RefSeq" id="XP_015513651.2"/>
    </source>
</evidence>
<dbReference type="GO" id="GO:0016491">
    <property type="term" value="F:oxidoreductase activity"/>
    <property type="evidence" value="ECO:0007669"/>
    <property type="project" value="UniProtKB-KW"/>
</dbReference>
<dbReference type="GO" id="GO:0005507">
    <property type="term" value="F:copper ion binding"/>
    <property type="evidence" value="ECO:0007669"/>
    <property type="project" value="InterPro"/>
</dbReference>
<dbReference type="InterPro" id="IPR045087">
    <property type="entry name" value="Cu-oxidase_fam"/>
</dbReference>
<dbReference type="InterPro" id="IPR002355">
    <property type="entry name" value="Cu_oxidase_Cu_BS"/>
</dbReference>
<dbReference type="InParanoid" id="A0A6J0BGR1"/>
<dbReference type="PANTHER" id="PTHR11709:SF394">
    <property type="entry name" value="FI03373P-RELATED"/>
    <property type="match status" value="1"/>
</dbReference>
<dbReference type="InterPro" id="IPR033138">
    <property type="entry name" value="Cu_oxidase_CS"/>
</dbReference>
<dbReference type="PROSITE" id="PS00080">
    <property type="entry name" value="MULTICOPPER_OXIDASE2"/>
    <property type="match status" value="1"/>
</dbReference>
<evidence type="ECO:0000259" key="7">
    <source>
        <dbReference type="Pfam" id="PF07732"/>
    </source>
</evidence>
<sequence>MRVTDRTVLLIAALTIAVPVIGTVIELPTDYNRSSPWTELIELGVANYTETDCARTCVAGELPRVCLFTFVMEFYAAMGTACGNCSNGVLEDCYRSQCIPADGTEREVMSINRKIPGPAIHVCKNDLIVVNVINRMAGADVTLHWHGFRQKHSQWMDGVPYVTQCPVGGTSFRYIFPAEDDGTFFYHGHVGTHRTNGHYGALVVHAPKSEEPWTENLYSYDSVNHTIVSSDWMHETAEMFFPGLPSRQPGITPTTILINGLGRYYDGEADVDLVNASIPLATFHVQKNFRYRFRIINANSHVCPFITQVQNHSLMLIATDGKPIEPVTVDSLIHYPGERYDFVLIPLVNVTERDAFWIHFRALGSCESIKLDQYGVLSYDTTDDELGILPTRSRPTVSNPLPMGIVVNDPNTTCGANASRLCVTDFRSVGYDDADEVRRILTAKPDVNLIIPFGFHSFDVDTFHEDGSYHPFMNLGGENILSAWMNNISFTFPSSPILSSYNSYKSHGGYCDKDNLPANCLGNDDNATFTPYCECTQVVVLQQNDIVQMTLIDNVGLSSLNHPIHLHGFAFYVMHIHQNLTRDQMFTVSEVEEFLSTWEFEESDEASSTNMTVPPLKDTISVPSNGFVIVRFKADNPGSWLMHCHFEWHMSVGMMMVFKVEGTVSSRPPGFPECGNFDLLDESTAAAVQPNKCINRKPKIRSSTAPNHGKMTGV</sequence>
<keyword evidence="4" id="KW-0186">Copper</keyword>
<dbReference type="Gene3D" id="2.60.40.420">
    <property type="entry name" value="Cupredoxins - blue copper proteins"/>
    <property type="match status" value="3"/>
</dbReference>
<organism evidence="9">
    <name type="scientific">Neodiprion lecontei</name>
    <name type="common">Redheaded pine sawfly</name>
    <dbReference type="NCBI Taxonomy" id="441921"/>
    <lineage>
        <taxon>Eukaryota</taxon>
        <taxon>Metazoa</taxon>
        <taxon>Ecdysozoa</taxon>
        <taxon>Arthropoda</taxon>
        <taxon>Hexapoda</taxon>
        <taxon>Insecta</taxon>
        <taxon>Pterygota</taxon>
        <taxon>Neoptera</taxon>
        <taxon>Endopterygota</taxon>
        <taxon>Hymenoptera</taxon>
        <taxon>Tenthredinoidea</taxon>
        <taxon>Diprionidae</taxon>
        <taxon>Diprioninae</taxon>
        <taxon>Neodiprion</taxon>
    </lineage>
</organism>
<dbReference type="OrthoDB" id="2121828at2759"/>
<protein>
    <submittedName>
        <fullName evidence="9">Oxidoreductase OpS5 isoform X1</fullName>
    </submittedName>
</protein>
<dbReference type="KEGG" id="nlo:107219823"/>
<dbReference type="CDD" id="cd13884">
    <property type="entry name" value="CuRO_2_tcLCC_insect_like"/>
    <property type="match status" value="1"/>
</dbReference>
<dbReference type="GO" id="GO:0006826">
    <property type="term" value="P:iron ion transport"/>
    <property type="evidence" value="ECO:0007669"/>
    <property type="project" value="TreeGrafter"/>
</dbReference>
<accession>A0A6J0BGR1</accession>
<dbReference type="CDD" id="cd13858">
    <property type="entry name" value="CuRO_1_tcLCC2_insect_like"/>
    <property type="match status" value="1"/>
</dbReference>
<evidence type="ECO:0000256" key="4">
    <source>
        <dbReference type="ARBA" id="ARBA00023008"/>
    </source>
</evidence>
<gene>
    <name evidence="9" type="primary">LOC107219823</name>
</gene>
<dbReference type="InterPro" id="IPR011707">
    <property type="entry name" value="Cu-oxidase-like_N"/>
</dbReference>
<dbReference type="Pfam" id="PF07731">
    <property type="entry name" value="Cu-oxidase_2"/>
    <property type="match status" value="1"/>
</dbReference>
<evidence type="ECO:0000259" key="5">
    <source>
        <dbReference type="Pfam" id="PF00394"/>
    </source>
</evidence>
<dbReference type="CDD" id="cd13905">
    <property type="entry name" value="CuRO_3_tcLLC2_insect_like"/>
    <property type="match status" value="1"/>
</dbReference>
<comment type="similarity">
    <text evidence="1">Belongs to the multicopper oxidase family.</text>
</comment>
<keyword evidence="3" id="KW-0560">Oxidoreductase</keyword>
<dbReference type="AlphaFoldDB" id="A0A6J0BGR1"/>
<keyword evidence="2" id="KW-0479">Metal-binding</keyword>
<proteinExistence type="inferred from homology"/>
<feature type="domain" description="Plastocyanin-like" evidence="5">
    <location>
        <begin position="225"/>
        <end position="363"/>
    </location>
</feature>